<dbReference type="FunFam" id="3.40.50.300:FF:000186">
    <property type="entry name" value="ATP-binding cassette sub-family B member 7, mitochondrial"/>
    <property type="match status" value="1"/>
</dbReference>
<dbReference type="CDD" id="cd03253">
    <property type="entry name" value="ABCC_ATM1_transporter"/>
    <property type="match status" value="1"/>
</dbReference>
<dbReference type="PANTHER" id="PTHR24221:SF648">
    <property type="entry name" value="ABC-TYPE TRANSPORTER ATR1"/>
    <property type="match status" value="1"/>
</dbReference>
<evidence type="ECO:0000313" key="14">
    <source>
        <dbReference type="EMBL" id="KZT43678.1"/>
    </source>
</evidence>
<dbReference type="PROSITE" id="PS50893">
    <property type="entry name" value="ABC_TRANSPORTER_2"/>
    <property type="match status" value="1"/>
</dbReference>
<feature type="compositionally biased region" description="Polar residues" evidence="10">
    <location>
        <begin position="1031"/>
        <end position="1041"/>
    </location>
</feature>
<dbReference type="SUPFAM" id="SSF90123">
    <property type="entry name" value="ABC transporter transmembrane region"/>
    <property type="match status" value="1"/>
</dbReference>
<dbReference type="PROSITE" id="PS00211">
    <property type="entry name" value="ABC_TRANSPORTER_1"/>
    <property type="match status" value="1"/>
</dbReference>
<dbReference type="GO" id="GO:0016020">
    <property type="term" value="C:membrane"/>
    <property type="evidence" value="ECO:0007669"/>
    <property type="project" value="UniProtKB-SubCell"/>
</dbReference>
<keyword evidence="7 11" id="KW-1133">Transmembrane helix</keyword>
<evidence type="ECO:0008006" key="16">
    <source>
        <dbReference type="Google" id="ProtNLM"/>
    </source>
</evidence>
<dbReference type="OrthoDB" id="6500128at2759"/>
<dbReference type="InterPro" id="IPR011527">
    <property type="entry name" value="ABC1_TM_dom"/>
</dbReference>
<evidence type="ECO:0000256" key="11">
    <source>
        <dbReference type="SAM" id="Phobius"/>
    </source>
</evidence>
<keyword evidence="3 11" id="KW-0812">Transmembrane</keyword>
<evidence type="ECO:0000259" key="13">
    <source>
        <dbReference type="PROSITE" id="PS50929"/>
    </source>
</evidence>
<keyword evidence="5" id="KW-0496">Mitochondrion</keyword>
<organism evidence="14 15">
    <name type="scientific">Sistotremastrum suecicum HHB10207 ss-3</name>
    <dbReference type="NCBI Taxonomy" id="1314776"/>
    <lineage>
        <taxon>Eukaryota</taxon>
        <taxon>Fungi</taxon>
        <taxon>Dikarya</taxon>
        <taxon>Basidiomycota</taxon>
        <taxon>Agaricomycotina</taxon>
        <taxon>Agaricomycetes</taxon>
        <taxon>Sistotremastrales</taxon>
        <taxon>Sistotremastraceae</taxon>
        <taxon>Sistotremastrum</taxon>
    </lineage>
</organism>
<feature type="transmembrane region" description="Helical" evidence="11">
    <location>
        <begin position="96"/>
        <end position="115"/>
    </location>
</feature>
<dbReference type="Pfam" id="PF00005">
    <property type="entry name" value="ABC_tran"/>
    <property type="match status" value="1"/>
</dbReference>
<keyword evidence="15" id="KW-1185">Reference proteome</keyword>
<dbReference type="PROSITE" id="PS50929">
    <property type="entry name" value="ABC_TM1F"/>
    <property type="match status" value="1"/>
</dbReference>
<feature type="transmembrane region" description="Helical" evidence="11">
    <location>
        <begin position="432"/>
        <end position="453"/>
    </location>
</feature>
<feature type="domain" description="ABC transporter" evidence="12">
    <location>
        <begin position="609"/>
        <end position="846"/>
    </location>
</feature>
<evidence type="ECO:0000256" key="4">
    <source>
        <dbReference type="ARBA" id="ARBA00022741"/>
    </source>
</evidence>
<dbReference type="GO" id="GO:0016887">
    <property type="term" value="F:ATP hydrolysis activity"/>
    <property type="evidence" value="ECO:0007669"/>
    <property type="project" value="InterPro"/>
</dbReference>
<keyword evidence="2" id="KW-0813">Transport</keyword>
<dbReference type="Gene3D" id="1.20.1560.10">
    <property type="entry name" value="ABC transporter type 1, transmembrane domain"/>
    <property type="match status" value="1"/>
</dbReference>
<sequence length="1187" mass="128984">MAAALWALFVVRIVGPAVLILTAFSLLFVAQPTKPVEQSPITAVVVQVVTPRRSLIITLLSLASCAYFLDGLVIVLVAVIAHVWQSTLDLWRGLEIGDVLGLIAFTTLAIVGTVQEARGRLVWTTKRIKFFAVTAFAFDLVQLVLLSTSKQFLDESRDETRRVISVVAFVHLGFVAVRVLLAIVFLAVSSLPRRDYVPAYVSPSPAQASSTSLLVPDQRSQYGTFPSTPMVTNPPSPAGGTRSAPLKPDPKQEVSLDPTWREMGKRLKKLGPFLWPRKSKPLQALGALCLLILLFGRVVNFALPQTYGKLVRILEQYKGDGPITTSPWLTIILYAALRFLQSPGGLAAIRESLWTPVMQYSDREMSQMTFNHLLNLSLAFHMRRKTGEILRILDRGAAINHILELLLFNIFPTIIDIIVALVFFYIYFDWVLALVIFFVMVAYVVASITLTTWRTRIRRQMNDQDVITRGIHTDCLLNYETVKYFGGEAHEAQRYADAIRAYQGFEYRVMLSLNLLNFVQNAIITTGLLVGSLIVAARVTQGVIDASDFVIFITYLAQLYGPLNSLGYIYRSINQSLVDTEKLMKLLDEHTDVNDKPDAKELVVEDGEIEFDNVTFSYDEGRSTALNSVSFKVPKGSKVALVGESGSGKSTVLRLLYRFYDLKEGNGRILIDGKDIRDVTQSSLRKAIGVVPQDSVLFNASISYNIGYGKFGASEEDIEAAAKAAQMHDRILTFPDGYDTKVGERGVRLSGGEKQRVAIARTLLKNPPILLLDEATSALDTTTEREIQVALENLVHGRSSLSIAHRLSTIASADIILVLKDGQIVESGSHSELLELNGIFASMWAKQITAEKHTDVGSTKEVATGYLMEELPAKTETGLALEVPPSLPAVDPTPSLGPAPVDEAISAEVSEAKPEVEEAAEIAESNVVEEAAGVVVVAAEEPAQTETAQEPVPEDPVPAQEEAHAEPESEPQSEPQPVPDPELEVSAQPEPEPEPEAPSAAPMPPPMTATYAEVVSSEPAVDSEAGHGEQTVETAAPSTEEQAAVDAPVAFPTSNVVAFPSSQDDEPMTPVVVQPKPHAPGVTFGAGVDSPPSGSRTGTPDPDADPKRKRISSQNFQKFARRISLVGRRSSSSTGITIQPKAGESSSLRGSNDGDSVQGETNSQKEGSEPTPTSSKKKTKKSKKSTK</sequence>
<name>A0A166IER4_9AGAM</name>
<evidence type="ECO:0000256" key="5">
    <source>
        <dbReference type="ARBA" id="ARBA00022792"/>
    </source>
</evidence>
<dbReference type="Pfam" id="PF00664">
    <property type="entry name" value="ABC_membrane"/>
    <property type="match status" value="1"/>
</dbReference>
<dbReference type="Gene3D" id="3.40.50.300">
    <property type="entry name" value="P-loop containing nucleotide triphosphate hydrolases"/>
    <property type="match status" value="1"/>
</dbReference>
<dbReference type="GO" id="GO:0140359">
    <property type="term" value="F:ABC-type transporter activity"/>
    <property type="evidence" value="ECO:0007669"/>
    <property type="project" value="InterPro"/>
</dbReference>
<feature type="transmembrane region" description="Helical" evidence="11">
    <location>
        <begin position="405"/>
        <end position="426"/>
    </location>
</feature>
<evidence type="ECO:0000256" key="9">
    <source>
        <dbReference type="ARBA" id="ARBA00024363"/>
    </source>
</evidence>
<dbReference type="CDD" id="cd18583">
    <property type="entry name" value="ABC_6TM_HMT1"/>
    <property type="match status" value="1"/>
</dbReference>
<keyword evidence="5" id="KW-0999">Mitochondrion inner membrane</keyword>
<evidence type="ECO:0000313" key="15">
    <source>
        <dbReference type="Proteomes" id="UP000076798"/>
    </source>
</evidence>
<dbReference type="STRING" id="1314776.A0A166IER4"/>
<keyword evidence="8 11" id="KW-0472">Membrane</keyword>
<evidence type="ECO:0000259" key="12">
    <source>
        <dbReference type="PROSITE" id="PS50893"/>
    </source>
</evidence>
<feature type="transmembrane region" description="Helical" evidence="11">
    <location>
        <begin position="166"/>
        <end position="188"/>
    </location>
</feature>
<feature type="compositionally biased region" description="Basic residues" evidence="10">
    <location>
        <begin position="1175"/>
        <end position="1187"/>
    </location>
</feature>
<evidence type="ECO:0000256" key="6">
    <source>
        <dbReference type="ARBA" id="ARBA00022840"/>
    </source>
</evidence>
<comment type="similarity">
    <text evidence="9">Belongs to the ABC transporter superfamily. ABCB family. Heavy Metal importer (TC 3.A.1.210) subfamily.</text>
</comment>
<feature type="transmembrane region" description="Helical" evidence="11">
    <location>
        <begin position="127"/>
        <end position="146"/>
    </location>
</feature>
<evidence type="ECO:0000256" key="10">
    <source>
        <dbReference type="SAM" id="MobiDB-lite"/>
    </source>
</evidence>
<proteinExistence type="inferred from homology"/>
<dbReference type="SMART" id="SM00382">
    <property type="entry name" value="AAA"/>
    <property type="match status" value="1"/>
</dbReference>
<keyword evidence="6" id="KW-0067">ATP-binding</keyword>
<dbReference type="InterPro" id="IPR017871">
    <property type="entry name" value="ABC_transporter-like_CS"/>
</dbReference>
<comment type="subcellular location">
    <subcellularLocation>
        <location evidence="1">Membrane</location>
        <topology evidence="1">Multi-pass membrane protein</topology>
    </subcellularLocation>
</comment>
<dbReference type="GO" id="GO:0005524">
    <property type="term" value="F:ATP binding"/>
    <property type="evidence" value="ECO:0007669"/>
    <property type="project" value="UniProtKB-KW"/>
</dbReference>
<dbReference type="GO" id="GO:0000041">
    <property type="term" value="P:transition metal ion transport"/>
    <property type="evidence" value="ECO:0007669"/>
    <property type="project" value="UniProtKB-ARBA"/>
</dbReference>
<feature type="transmembrane region" description="Helical" evidence="11">
    <location>
        <begin position="284"/>
        <end position="303"/>
    </location>
</feature>
<feature type="region of interest" description="Disordered" evidence="10">
    <location>
        <begin position="1057"/>
        <end position="1187"/>
    </location>
</feature>
<accession>A0A166IER4</accession>
<reference evidence="14 15" key="1">
    <citation type="journal article" date="2016" name="Mol. Biol. Evol.">
        <title>Comparative Genomics of Early-Diverging Mushroom-Forming Fungi Provides Insights into the Origins of Lignocellulose Decay Capabilities.</title>
        <authorList>
            <person name="Nagy L.G."/>
            <person name="Riley R."/>
            <person name="Tritt A."/>
            <person name="Adam C."/>
            <person name="Daum C."/>
            <person name="Floudas D."/>
            <person name="Sun H."/>
            <person name="Yadav J.S."/>
            <person name="Pangilinan J."/>
            <person name="Larsson K.H."/>
            <person name="Matsuura K."/>
            <person name="Barry K."/>
            <person name="Labutti K."/>
            <person name="Kuo R."/>
            <person name="Ohm R.A."/>
            <person name="Bhattacharya S.S."/>
            <person name="Shirouzu T."/>
            <person name="Yoshinaga Y."/>
            <person name="Martin F.M."/>
            <person name="Grigoriev I.V."/>
            <person name="Hibbett D.S."/>
        </authorList>
    </citation>
    <scope>NUCLEOTIDE SEQUENCE [LARGE SCALE GENOMIC DNA]</scope>
    <source>
        <strain evidence="14 15">HHB10207 ss-3</strain>
    </source>
</reference>
<dbReference type="InterPro" id="IPR003593">
    <property type="entry name" value="AAA+_ATPase"/>
</dbReference>
<dbReference type="PANTHER" id="PTHR24221">
    <property type="entry name" value="ATP-BINDING CASSETTE SUB-FAMILY B"/>
    <property type="match status" value="1"/>
</dbReference>
<feature type="compositionally biased region" description="Polar residues" evidence="10">
    <location>
        <begin position="1144"/>
        <end position="1165"/>
    </location>
</feature>
<feature type="transmembrane region" description="Helical" evidence="11">
    <location>
        <begin position="515"/>
        <end position="537"/>
    </location>
</feature>
<dbReference type="Proteomes" id="UP000076798">
    <property type="component" value="Unassembled WGS sequence"/>
</dbReference>
<dbReference type="EMBL" id="KV428007">
    <property type="protein sequence ID" value="KZT43678.1"/>
    <property type="molecule type" value="Genomic_DNA"/>
</dbReference>
<evidence type="ECO:0000256" key="8">
    <source>
        <dbReference type="ARBA" id="ARBA00023136"/>
    </source>
</evidence>
<protein>
    <recommendedName>
        <fullName evidence="16">P-loop containing nucleoside triphosphate hydrolase protein</fullName>
    </recommendedName>
</protein>
<evidence type="ECO:0000256" key="7">
    <source>
        <dbReference type="ARBA" id="ARBA00022989"/>
    </source>
</evidence>
<dbReference type="InterPro" id="IPR036640">
    <property type="entry name" value="ABC1_TM_sf"/>
</dbReference>
<evidence type="ECO:0000256" key="3">
    <source>
        <dbReference type="ARBA" id="ARBA00022692"/>
    </source>
</evidence>
<evidence type="ECO:0000256" key="1">
    <source>
        <dbReference type="ARBA" id="ARBA00004141"/>
    </source>
</evidence>
<feature type="domain" description="ABC transmembrane type-1" evidence="13">
    <location>
        <begin position="287"/>
        <end position="575"/>
    </location>
</feature>
<feature type="transmembrane region" description="Helical" evidence="11">
    <location>
        <begin position="6"/>
        <end position="29"/>
    </location>
</feature>
<feature type="region of interest" description="Disordered" evidence="10">
    <location>
        <begin position="225"/>
        <end position="255"/>
    </location>
</feature>
<dbReference type="InterPro" id="IPR003439">
    <property type="entry name" value="ABC_transporter-like_ATP-bd"/>
</dbReference>
<feature type="transmembrane region" description="Helical" evidence="11">
    <location>
        <begin position="59"/>
        <end position="84"/>
    </location>
</feature>
<dbReference type="AlphaFoldDB" id="A0A166IER4"/>
<keyword evidence="4" id="KW-0547">Nucleotide-binding</keyword>
<dbReference type="InterPro" id="IPR039421">
    <property type="entry name" value="Type_1_exporter"/>
</dbReference>
<dbReference type="InterPro" id="IPR027417">
    <property type="entry name" value="P-loop_NTPase"/>
</dbReference>
<dbReference type="SUPFAM" id="SSF52540">
    <property type="entry name" value="P-loop containing nucleoside triphosphate hydrolases"/>
    <property type="match status" value="1"/>
</dbReference>
<gene>
    <name evidence="14" type="ORF">SISSUDRAFT_1040160</name>
</gene>
<feature type="region of interest" description="Disordered" evidence="10">
    <location>
        <begin position="942"/>
        <end position="1043"/>
    </location>
</feature>
<evidence type="ECO:0000256" key="2">
    <source>
        <dbReference type="ARBA" id="ARBA00022448"/>
    </source>
</evidence>
<feature type="compositionally biased region" description="Low complexity" evidence="10">
    <location>
        <begin position="942"/>
        <end position="951"/>
    </location>
</feature>